<dbReference type="AlphaFoldDB" id="A0A0B7BIF3"/>
<organism evidence="1">
    <name type="scientific">Arion vulgaris</name>
    <dbReference type="NCBI Taxonomy" id="1028688"/>
    <lineage>
        <taxon>Eukaryota</taxon>
        <taxon>Metazoa</taxon>
        <taxon>Spiralia</taxon>
        <taxon>Lophotrochozoa</taxon>
        <taxon>Mollusca</taxon>
        <taxon>Gastropoda</taxon>
        <taxon>Heterobranchia</taxon>
        <taxon>Euthyneura</taxon>
        <taxon>Panpulmonata</taxon>
        <taxon>Eupulmonata</taxon>
        <taxon>Stylommatophora</taxon>
        <taxon>Helicina</taxon>
        <taxon>Arionoidea</taxon>
        <taxon>Arionidae</taxon>
        <taxon>Arion</taxon>
    </lineage>
</organism>
<proteinExistence type="predicted"/>
<reference evidence="1" key="1">
    <citation type="submission" date="2014-12" db="EMBL/GenBank/DDBJ databases">
        <title>Insight into the proteome of Arion vulgaris.</title>
        <authorList>
            <person name="Aradska J."/>
            <person name="Bulat T."/>
            <person name="Smidak R."/>
            <person name="Sarate P."/>
            <person name="Gangsoo J."/>
            <person name="Sialana F."/>
            <person name="Bilban M."/>
            <person name="Lubec G."/>
        </authorList>
    </citation>
    <scope>NUCLEOTIDE SEQUENCE</scope>
    <source>
        <tissue evidence="1">Skin</tissue>
    </source>
</reference>
<evidence type="ECO:0000313" key="1">
    <source>
        <dbReference type="EMBL" id="CEK92728.1"/>
    </source>
</evidence>
<protein>
    <submittedName>
        <fullName evidence="1">Uncharacterized protein</fullName>
    </submittedName>
</protein>
<dbReference type="EMBL" id="HACG01045863">
    <property type="protein sequence ID" value="CEK92728.1"/>
    <property type="molecule type" value="Transcribed_RNA"/>
</dbReference>
<name>A0A0B7BIF3_9EUPU</name>
<sequence length="107" mass="12494">MRDLYNIKRKLTGKYKQSSGLIKDKRGKVISNTKEQMERWKEHFEELLNMPKPQVPPEIEPAEEELQINCERPSKEEIMKAIKHLNDRKAVGPDIIPAEVIKADKDI</sequence>
<gene>
    <name evidence="1" type="primary">ORF189845</name>
</gene>
<accession>A0A0B7BIF3</accession>